<evidence type="ECO:0000259" key="4">
    <source>
        <dbReference type="Pfam" id="PF00892"/>
    </source>
</evidence>
<reference evidence="5 6" key="1">
    <citation type="submission" date="2021-01" db="EMBL/GenBank/DDBJ databases">
        <title>Whole genome shotgun sequence of Actinoplanes humidus NBRC 14915.</title>
        <authorList>
            <person name="Komaki H."/>
            <person name="Tamura T."/>
        </authorList>
    </citation>
    <scope>NUCLEOTIDE SEQUENCE [LARGE SCALE GENOMIC DNA]</scope>
    <source>
        <strain evidence="5 6">NBRC 14915</strain>
    </source>
</reference>
<feature type="domain" description="EamA" evidence="4">
    <location>
        <begin position="139"/>
        <end position="270"/>
    </location>
</feature>
<dbReference type="SUPFAM" id="SSF103481">
    <property type="entry name" value="Multidrug resistance efflux transporter EmrE"/>
    <property type="match status" value="2"/>
</dbReference>
<evidence type="ECO:0000256" key="1">
    <source>
        <dbReference type="ARBA" id="ARBA00007362"/>
    </source>
</evidence>
<keyword evidence="2" id="KW-0812">Transmembrane</keyword>
<keyword evidence="6" id="KW-1185">Reference proteome</keyword>
<feature type="transmembrane region" description="Helical" evidence="2">
    <location>
        <begin position="139"/>
        <end position="157"/>
    </location>
</feature>
<dbReference type="Pfam" id="PF00892">
    <property type="entry name" value="EamA"/>
    <property type="match status" value="1"/>
</dbReference>
<feature type="transmembrane region" description="Helical" evidence="2">
    <location>
        <begin position="114"/>
        <end position="133"/>
    </location>
</feature>
<dbReference type="RefSeq" id="WP_239159047.1">
    <property type="nucleotide sequence ID" value="NZ_BAAATV010000002.1"/>
</dbReference>
<dbReference type="InterPro" id="IPR037185">
    <property type="entry name" value="EmrE-like"/>
</dbReference>
<evidence type="ECO:0000313" key="6">
    <source>
        <dbReference type="Proteomes" id="UP000603200"/>
    </source>
</evidence>
<evidence type="ECO:0000256" key="3">
    <source>
        <dbReference type="SAM" id="SignalP"/>
    </source>
</evidence>
<feature type="transmembrane region" description="Helical" evidence="2">
    <location>
        <begin position="89"/>
        <end position="107"/>
    </location>
</feature>
<proteinExistence type="inferred from homology"/>
<dbReference type="Proteomes" id="UP000603200">
    <property type="component" value="Unassembled WGS sequence"/>
</dbReference>
<keyword evidence="2" id="KW-1133">Transmembrane helix</keyword>
<comment type="similarity">
    <text evidence="1">Belongs to the EamA transporter family.</text>
</comment>
<comment type="caution">
    <text evidence="5">The sequence shown here is derived from an EMBL/GenBank/DDBJ whole genome shotgun (WGS) entry which is preliminary data.</text>
</comment>
<gene>
    <name evidence="5" type="ORF">Ahu01nite_045150</name>
</gene>
<feature type="signal peptide" evidence="3">
    <location>
        <begin position="1"/>
        <end position="23"/>
    </location>
</feature>
<name>A0ABQ3ZSC3_9ACTN</name>
<feature type="transmembrane region" description="Helical" evidence="2">
    <location>
        <begin position="33"/>
        <end position="51"/>
    </location>
</feature>
<dbReference type="InterPro" id="IPR000620">
    <property type="entry name" value="EamA_dom"/>
</dbReference>
<feature type="transmembrane region" description="Helical" evidence="2">
    <location>
        <begin position="255"/>
        <end position="275"/>
    </location>
</feature>
<sequence>MNRPAVFMVLGSCASLQVGAALAAGLFPVAGSSGATALRLGLAAIILVLLARPALRTWTGGQWRAAALLGLAMAGMNSFFYAAIARIPLGPAVTIEFLGPLVLAAVLSRRLRDIAWVLLAGLGVAILGFGDGATALDPLGVLFVLVAAAFWALYILAGKRAGAAIPGLGGLAVALSVAALAVLPFGITGAAKVVVSPHLLLVAVGTAVLASVIPYSLELSALRRLPHGVFSILLSLEPAVAAIAGWLLLSQALSWTTALAIVVVILASIGSTTTAPAPAAEDAVSITTG</sequence>
<dbReference type="EMBL" id="BOMN01000057">
    <property type="protein sequence ID" value="GIE21413.1"/>
    <property type="molecule type" value="Genomic_DNA"/>
</dbReference>
<feature type="transmembrane region" description="Helical" evidence="2">
    <location>
        <begin position="63"/>
        <end position="83"/>
    </location>
</feature>
<feature type="chain" id="PRO_5045280769" description="EamA domain-containing protein" evidence="3">
    <location>
        <begin position="24"/>
        <end position="289"/>
    </location>
</feature>
<feature type="transmembrane region" description="Helical" evidence="2">
    <location>
        <begin position="199"/>
        <end position="217"/>
    </location>
</feature>
<protein>
    <recommendedName>
        <fullName evidence="4">EamA domain-containing protein</fullName>
    </recommendedName>
</protein>
<evidence type="ECO:0000256" key="2">
    <source>
        <dbReference type="SAM" id="Phobius"/>
    </source>
</evidence>
<accession>A0ABQ3ZSC3</accession>
<keyword evidence="3" id="KW-0732">Signal</keyword>
<evidence type="ECO:0000313" key="5">
    <source>
        <dbReference type="EMBL" id="GIE21413.1"/>
    </source>
</evidence>
<feature type="transmembrane region" description="Helical" evidence="2">
    <location>
        <begin position="229"/>
        <end position="249"/>
    </location>
</feature>
<keyword evidence="2" id="KW-0472">Membrane</keyword>
<organism evidence="5 6">
    <name type="scientific">Winogradskya humida</name>
    <dbReference type="NCBI Taxonomy" id="113566"/>
    <lineage>
        <taxon>Bacteria</taxon>
        <taxon>Bacillati</taxon>
        <taxon>Actinomycetota</taxon>
        <taxon>Actinomycetes</taxon>
        <taxon>Micromonosporales</taxon>
        <taxon>Micromonosporaceae</taxon>
        <taxon>Winogradskya</taxon>
    </lineage>
</organism>
<feature type="transmembrane region" description="Helical" evidence="2">
    <location>
        <begin position="164"/>
        <end position="187"/>
    </location>
</feature>